<keyword evidence="2 5" id="KW-0812">Transmembrane</keyword>
<keyword evidence="3 5" id="KW-1133">Transmembrane helix</keyword>
<dbReference type="Gene3D" id="1.20.1720.10">
    <property type="entry name" value="Multidrug resistance protein D"/>
    <property type="match status" value="1"/>
</dbReference>
<evidence type="ECO:0000313" key="7">
    <source>
        <dbReference type="Proteomes" id="UP000469559"/>
    </source>
</evidence>
<feature type="transmembrane region" description="Helical" evidence="5">
    <location>
        <begin position="170"/>
        <end position="192"/>
    </location>
</feature>
<comment type="caution">
    <text evidence="6">The sequence shown here is derived from an EMBL/GenBank/DDBJ whole genome shotgun (WGS) entry which is preliminary data.</text>
</comment>
<protein>
    <submittedName>
        <fullName evidence="6">Caffeine resistance protein 5</fullName>
    </submittedName>
</protein>
<reference evidence="6 7" key="1">
    <citation type="submission" date="2018-05" db="EMBL/GenBank/DDBJ databases">
        <title>Whole genome sequencing for identification of molecular markers to develop diagnostic detection tools for the regulated plant pathogen Lachnellula willkommii.</title>
        <authorList>
            <person name="Giroux E."/>
            <person name="Bilodeau G."/>
        </authorList>
    </citation>
    <scope>NUCLEOTIDE SEQUENCE [LARGE SCALE GENOMIC DNA]</scope>
    <source>
        <strain evidence="6 7">CBS 203.66</strain>
    </source>
</reference>
<comment type="subcellular location">
    <subcellularLocation>
        <location evidence="1">Membrane</location>
        <topology evidence="1">Multi-pass membrane protein</topology>
    </subcellularLocation>
</comment>
<dbReference type="SUPFAM" id="SSF103473">
    <property type="entry name" value="MFS general substrate transporter"/>
    <property type="match status" value="1"/>
</dbReference>
<organism evidence="6 7">
    <name type="scientific">Lachnellula arida</name>
    <dbReference type="NCBI Taxonomy" id="1316785"/>
    <lineage>
        <taxon>Eukaryota</taxon>
        <taxon>Fungi</taxon>
        <taxon>Dikarya</taxon>
        <taxon>Ascomycota</taxon>
        <taxon>Pezizomycotina</taxon>
        <taxon>Leotiomycetes</taxon>
        <taxon>Helotiales</taxon>
        <taxon>Lachnaceae</taxon>
        <taxon>Lachnellula</taxon>
    </lineage>
</organism>
<keyword evidence="7" id="KW-1185">Reference proteome</keyword>
<name>A0A8T9B362_9HELO</name>
<evidence type="ECO:0000256" key="2">
    <source>
        <dbReference type="ARBA" id="ARBA00022692"/>
    </source>
</evidence>
<accession>A0A8T9B362</accession>
<dbReference type="Proteomes" id="UP000469559">
    <property type="component" value="Unassembled WGS sequence"/>
</dbReference>
<proteinExistence type="predicted"/>
<keyword evidence="4 5" id="KW-0472">Membrane</keyword>
<dbReference type="PANTHER" id="PTHR23502:SF23">
    <property type="entry name" value="FLUCONAZOLE RESISTANCE PROTEIN 1"/>
    <property type="match status" value="1"/>
</dbReference>
<feature type="transmembrane region" description="Helical" evidence="5">
    <location>
        <begin position="131"/>
        <end position="150"/>
    </location>
</feature>
<evidence type="ECO:0000256" key="1">
    <source>
        <dbReference type="ARBA" id="ARBA00004141"/>
    </source>
</evidence>
<gene>
    <name evidence="6" type="primary">caf5_3</name>
    <name evidence="6" type="ORF">LARI1_G009063</name>
</gene>
<evidence type="ECO:0000256" key="3">
    <source>
        <dbReference type="ARBA" id="ARBA00022989"/>
    </source>
</evidence>
<evidence type="ECO:0000256" key="5">
    <source>
        <dbReference type="SAM" id="Phobius"/>
    </source>
</evidence>
<dbReference type="Gene3D" id="1.20.1250.20">
    <property type="entry name" value="MFS general substrate transporter like domains"/>
    <property type="match status" value="1"/>
</dbReference>
<dbReference type="PANTHER" id="PTHR23502">
    <property type="entry name" value="MAJOR FACILITATOR SUPERFAMILY"/>
    <property type="match status" value="1"/>
</dbReference>
<dbReference type="EMBL" id="QGMF01001205">
    <property type="protein sequence ID" value="TVY12923.1"/>
    <property type="molecule type" value="Genomic_DNA"/>
</dbReference>
<sequence length="317" mass="34949">MLQIPTALATNFGMLLAFRFLTGFFGSPALAIEGASITDMYAPRKQAYGLGERVDLDGLGDHVALRLLSGLLVLLPSRDELTQYPLPTHALYAGDERLICEPEIMAEQMTGKDIAMMMLVKPFTLDFTEPMIFLLNLYIAFIYGLIYIWLESFPIVFVEMYGFSLGEEGLAFLGLLVAALITLTCLFAWFYYQEKQFDQTGHIAPEKRLIPAMVGCIFVPIPSASSGLAGALAPASTGSYQLSDRASSPVFAGNDLSRSAFGTRFPLFASAMYRNLGVAWASSTLAFLGIAFIPIPYVLFLYGKRLRMMSKRAREDI</sequence>
<dbReference type="GO" id="GO:1990961">
    <property type="term" value="P:xenobiotic detoxification by transmembrane export across the plasma membrane"/>
    <property type="evidence" value="ECO:0007669"/>
    <property type="project" value="TreeGrafter"/>
</dbReference>
<feature type="transmembrane region" description="Helical" evidence="5">
    <location>
        <begin position="212"/>
        <end position="233"/>
    </location>
</feature>
<dbReference type="GO" id="GO:0015244">
    <property type="term" value="F:fluconazole transmembrane transporter activity"/>
    <property type="evidence" value="ECO:0007669"/>
    <property type="project" value="TreeGrafter"/>
</dbReference>
<evidence type="ECO:0000256" key="4">
    <source>
        <dbReference type="ARBA" id="ARBA00023136"/>
    </source>
</evidence>
<dbReference type="OrthoDB" id="3357846at2759"/>
<dbReference type="AlphaFoldDB" id="A0A8T9B362"/>
<dbReference type="InterPro" id="IPR036259">
    <property type="entry name" value="MFS_trans_sf"/>
</dbReference>
<evidence type="ECO:0000313" key="6">
    <source>
        <dbReference type="EMBL" id="TVY12923.1"/>
    </source>
</evidence>
<dbReference type="GO" id="GO:0005886">
    <property type="term" value="C:plasma membrane"/>
    <property type="evidence" value="ECO:0007669"/>
    <property type="project" value="TreeGrafter"/>
</dbReference>
<feature type="transmembrane region" description="Helical" evidence="5">
    <location>
        <begin position="12"/>
        <end position="32"/>
    </location>
</feature>
<feature type="transmembrane region" description="Helical" evidence="5">
    <location>
        <begin position="278"/>
        <end position="302"/>
    </location>
</feature>